<name>A0A0T9R9Q6_9GAMM</name>
<evidence type="ECO:0000256" key="1">
    <source>
        <dbReference type="SAM" id="Phobius"/>
    </source>
</evidence>
<feature type="transmembrane region" description="Helical" evidence="1">
    <location>
        <begin position="12"/>
        <end position="33"/>
    </location>
</feature>
<evidence type="ECO:0000259" key="2">
    <source>
        <dbReference type="Pfam" id="PF04965"/>
    </source>
</evidence>
<feature type="domain" description="IraD/Gp25-like" evidence="2">
    <location>
        <begin position="72"/>
        <end position="153"/>
    </location>
</feature>
<dbReference type="SUPFAM" id="SSF160719">
    <property type="entry name" value="gpW/gp25-like"/>
    <property type="match status" value="1"/>
</dbReference>
<dbReference type="InterPro" id="IPR017737">
    <property type="entry name" value="TssE1-like"/>
</dbReference>
<dbReference type="Pfam" id="PF04965">
    <property type="entry name" value="GPW_gp25"/>
    <property type="match status" value="1"/>
</dbReference>
<dbReference type="Proteomes" id="UP000044625">
    <property type="component" value="Unassembled WGS sequence"/>
</dbReference>
<evidence type="ECO:0000313" key="3">
    <source>
        <dbReference type="EMBL" id="CNI51824.1"/>
    </source>
</evidence>
<reference evidence="4 5" key="1">
    <citation type="submission" date="2015-03" db="EMBL/GenBank/DDBJ databases">
        <authorList>
            <consortium name="Pathogen Informatics"/>
            <person name="Murphy D."/>
        </authorList>
    </citation>
    <scope>NUCLEOTIDE SEQUENCE [LARGE SCALE GENOMIC DNA]</scope>
    <source>
        <strain evidence="5">type strain: CIP110230</strain>
        <strain evidence="4">Type strain: CIP110230</strain>
    </source>
</reference>
<dbReference type="InterPro" id="IPR007048">
    <property type="entry name" value="IraD/Gp25-like"/>
</dbReference>
<keyword evidence="1" id="KW-0812">Transmembrane</keyword>
<protein>
    <submittedName>
        <fullName evidence="3">Type VI secretion system lysozyme-like protein</fullName>
    </submittedName>
</protein>
<evidence type="ECO:0000313" key="5">
    <source>
        <dbReference type="Proteomes" id="UP000044625"/>
    </source>
</evidence>
<dbReference type="AlphaFoldDB" id="A0A0T9R9Q6"/>
<gene>
    <name evidence="3" type="ORF">ERS008529_04257</name>
    <name evidence="4" type="ORF">ERS137968_02808</name>
</gene>
<evidence type="ECO:0000313" key="6">
    <source>
        <dbReference type="Proteomes" id="UP000045840"/>
    </source>
</evidence>
<dbReference type="Proteomes" id="UP000045840">
    <property type="component" value="Unassembled WGS sequence"/>
</dbReference>
<keyword evidence="1" id="KW-1133">Transmembrane helix</keyword>
<dbReference type="STRING" id="1288385.ERS137968_02808"/>
<dbReference type="NCBIfam" id="TIGR03357">
    <property type="entry name" value="VI_zyme"/>
    <property type="match status" value="1"/>
</dbReference>
<keyword evidence="1" id="KW-0472">Membrane</keyword>
<reference evidence="6" key="3">
    <citation type="submission" date="2015-03" db="EMBL/GenBank/DDBJ databases">
        <authorList>
            <consortium name="Pathogen Informatics"/>
        </authorList>
    </citation>
    <scope>NUCLEOTIDE SEQUENCE [LARGE SCALE GENOMIC DNA]</scope>
    <source>
        <strain evidence="6">A125KOH2</strain>
    </source>
</reference>
<dbReference type="EMBL" id="CQAZ01000059">
    <property type="protein sequence ID" value="CNI51824.1"/>
    <property type="molecule type" value="Genomic_DNA"/>
</dbReference>
<dbReference type="Gene3D" id="3.10.450.40">
    <property type="match status" value="1"/>
</dbReference>
<evidence type="ECO:0000313" key="4">
    <source>
        <dbReference type="EMBL" id="CRY67726.1"/>
    </source>
</evidence>
<dbReference type="EMBL" id="CWJL01000014">
    <property type="protein sequence ID" value="CRY67726.1"/>
    <property type="molecule type" value="Genomic_DNA"/>
</dbReference>
<reference evidence="3" key="2">
    <citation type="submission" date="2015-03" db="EMBL/GenBank/DDBJ databases">
        <authorList>
            <person name="Murphy D."/>
        </authorList>
    </citation>
    <scope>NUCLEOTIDE SEQUENCE [LARGE SCALE GENOMIC DNA]</scope>
    <source>
        <strain evidence="3">A125KOH2</strain>
    </source>
</reference>
<proteinExistence type="predicted"/>
<organism evidence="3 6">
    <name type="scientific">Yersinia pekkanenii</name>
    <dbReference type="NCBI Taxonomy" id="1288385"/>
    <lineage>
        <taxon>Bacteria</taxon>
        <taxon>Pseudomonadati</taxon>
        <taxon>Pseudomonadota</taxon>
        <taxon>Gammaproteobacteria</taxon>
        <taxon>Enterobacterales</taxon>
        <taxon>Yersiniaceae</taxon>
        <taxon>Yersinia</taxon>
    </lineage>
</organism>
<sequence>MFFLKNNDSDELLSISLVSYYLVVLIMINVTYFQSGKYMDQNSPSLYETLTGNFTGDLPLDVVSEEEQVILSVLDNIQRILNSRTETNSHLPDFGFPDMTKILQGMPGTANQLIDTLSATLLKYEPRLKSLNVVLLPQSTPGHLEYGIDAELKEFGLVHFGTAFIQQVCRCLSLTRSVFYAQSHRPMFKPDILMLHVIVKHVHAEIDATYGSRRMCIELREQSFNIGRYLPWRKAFSRLRYPIYIIVQCVRWYLAYSLSLRNLEKCGIVVDHYTLHR</sequence>
<accession>A0A0T9R9Q6</accession>
<keyword evidence="5" id="KW-1185">Reference proteome</keyword>